<dbReference type="AlphaFoldDB" id="A0A914WKR8"/>
<evidence type="ECO:0000313" key="3">
    <source>
        <dbReference type="WBParaSite" id="PSAMB.scaffold441size50975.g5803.t1"/>
    </source>
</evidence>
<accession>A0A914WKR8</accession>
<evidence type="ECO:0000313" key="2">
    <source>
        <dbReference type="Proteomes" id="UP000887566"/>
    </source>
</evidence>
<dbReference type="Proteomes" id="UP000887566">
    <property type="component" value="Unplaced"/>
</dbReference>
<dbReference type="WBParaSite" id="PSAMB.scaffold441size50975.g5803.t1">
    <property type="protein sequence ID" value="PSAMB.scaffold441size50975.g5803.t1"/>
    <property type="gene ID" value="PSAMB.scaffold441size50975.g5803"/>
</dbReference>
<protein>
    <submittedName>
        <fullName evidence="3">Uncharacterized protein</fullName>
    </submittedName>
</protein>
<organism evidence="2 3">
    <name type="scientific">Plectus sambesii</name>
    <dbReference type="NCBI Taxonomy" id="2011161"/>
    <lineage>
        <taxon>Eukaryota</taxon>
        <taxon>Metazoa</taxon>
        <taxon>Ecdysozoa</taxon>
        <taxon>Nematoda</taxon>
        <taxon>Chromadorea</taxon>
        <taxon>Plectida</taxon>
        <taxon>Plectina</taxon>
        <taxon>Plectoidea</taxon>
        <taxon>Plectidae</taxon>
        <taxon>Plectus</taxon>
    </lineage>
</organism>
<feature type="region of interest" description="Disordered" evidence="1">
    <location>
        <begin position="1"/>
        <end position="20"/>
    </location>
</feature>
<reference evidence="3" key="1">
    <citation type="submission" date="2022-11" db="UniProtKB">
        <authorList>
            <consortium name="WormBaseParasite"/>
        </authorList>
    </citation>
    <scope>IDENTIFICATION</scope>
</reference>
<name>A0A914WKR8_9BILA</name>
<keyword evidence="2" id="KW-1185">Reference proteome</keyword>
<sequence>MYKLTGNDESTTNDSPPVLLSPVLSRPVRSLSAASNPFFSSSVQNATHSESESELTAVWQTPAKHRLTLHQQRHYCVTPPRCSSPVGLLPRSSSGSKLAVATGQLTFLLAALDTWLQL</sequence>
<evidence type="ECO:0000256" key="1">
    <source>
        <dbReference type="SAM" id="MobiDB-lite"/>
    </source>
</evidence>
<proteinExistence type="predicted"/>